<dbReference type="PANTHER" id="PTHR43767">
    <property type="entry name" value="LONG-CHAIN-FATTY-ACID--COA LIGASE"/>
    <property type="match status" value="1"/>
</dbReference>
<dbReference type="PROSITE" id="PS00455">
    <property type="entry name" value="AMP_BINDING"/>
    <property type="match status" value="1"/>
</dbReference>
<evidence type="ECO:0000259" key="4">
    <source>
        <dbReference type="Pfam" id="PF13193"/>
    </source>
</evidence>
<proteinExistence type="inferred from homology"/>
<evidence type="ECO:0000256" key="2">
    <source>
        <dbReference type="ARBA" id="ARBA00022598"/>
    </source>
</evidence>
<feature type="domain" description="AMP-binding enzyme C-terminal" evidence="4">
    <location>
        <begin position="411"/>
        <end position="485"/>
    </location>
</feature>
<evidence type="ECO:0000313" key="5">
    <source>
        <dbReference type="EMBL" id="QJR12360.1"/>
    </source>
</evidence>
<keyword evidence="6" id="KW-1185">Reference proteome</keyword>
<dbReference type="EMBL" id="CP053069">
    <property type="protein sequence ID" value="QJR12360.1"/>
    <property type="molecule type" value="Genomic_DNA"/>
</dbReference>
<dbReference type="InterPro" id="IPR020845">
    <property type="entry name" value="AMP-binding_CS"/>
</dbReference>
<dbReference type="Gene3D" id="3.40.50.12780">
    <property type="entry name" value="N-terminal domain of ligase-like"/>
    <property type="match status" value="1"/>
</dbReference>
<dbReference type="InterPro" id="IPR050237">
    <property type="entry name" value="ATP-dep_AMP-bd_enzyme"/>
</dbReference>
<protein>
    <submittedName>
        <fullName evidence="5">Long-chain-fatty-acid--CoA ligase</fullName>
        <ecNumber evidence="5">6.2.1.3</ecNumber>
    </submittedName>
</protein>
<feature type="domain" description="AMP-dependent synthetase/ligase" evidence="3">
    <location>
        <begin position="23"/>
        <end position="361"/>
    </location>
</feature>
<sequence length="498" mass="53748">MRPSQPSVAPGAPLVVNATEYLTKAARNHPERTALYLGSSPWASYKDLARRVSALAGGLRARGLEPGSRVMILQRNAPEYLEAMYAAWWAGLVVVPVNAKLHPKEVSYITEHAGVRYRFETEGADYRRLLASGPLAEPDPQGGLAWLFYTSGTTGRPKGAMLSHANLACMTESYFRSVDEVPAGGCLLHAAPMSHGSGLYTFTHLAAGAAQVVPESGGFDADEVLRLCESHDEVSLFAAPTMVKRLTEAARASGRSAPGLRTLVYGGGPMYQADIHEAIAVLGNRFAQIYGQGETPMTITALSKFHHGDTAHPRHAQRLASVGVAHHGVEVAIRGEDGRDLAPGEVGEVCVRGGTVMSGYWEDPEATTRALRGGWLWTGDLGALDADGFLTLKDRSKDLIISGGSNIYPREVEEVLLAHPSVAEVSVVGRPDPEWGESVVAFVVARGTAPSAAELDRWCLEHIARFKRPKDYRFVESLPKNHYGKVLKTELRGRLDTP</sequence>
<dbReference type="Gene3D" id="3.30.300.30">
    <property type="match status" value="1"/>
</dbReference>
<evidence type="ECO:0000256" key="1">
    <source>
        <dbReference type="ARBA" id="ARBA00006432"/>
    </source>
</evidence>
<dbReference type="InterPro" id="IPR045851">
    <property type="entry name" value="AMP-bd_C_sf"/>
</dbReference>
<comment type="similarity">
    <text evidence="1">Belongs to the ATP-dependent AMP-binding enzyme family.</text>
</comment>
<dbReference type="EC" id="6.2.1.3" evidence="5"/>
<dbReference type="GO" id="GO:0004467">
    <property type="term" value="F:long-chain fatty acid-CoA ligase activity"/>
    <property type="evidence" value="ECO:0007669"/>
    <property type="project" value="UniProtKB-EC"/>
</dbReference>
<evidence type="ECO:0000259" key="3">
    <source>
        <dbReference type="Pfam" id="PF00501"/>
    </source>
</evidence>
<reference evidence="5 6" key="1">
    <citation type="submission" date="2020-04" db="EMBL/GenBank/DDBJ databases">
        <title>Usitatibacter rugosus gen. nov., sp. nov. and Usitatibacter palustris sp. nov., novel members of Usitatibacteraceae fam. nov. within the order Nitrosomonadales isolated from soil.</title>
        <authorList>
            <person name="Huber K.J."/>
            <person name="Neumann-Schaal M."/>
            <person name="Geppert A."/>
            <person name="Luckner M."/>
            <person name="Wanner G."/>
            <person name="Overmann J."/>
        </authorList>
    </citation>
    <scope>NUCLEOTIDE SEQUENCE [LARGE SCALE GENOMIC DNA]</scope>
    <source>
        <strain evidence="5 6">0125_3</strain>
    </source>
</reference>
<dbReference type="Pfam" id="PF13193">
    <property type="entry name" value="AMP-binding_C"/>
    <property type="match status" value="1"/>
</dbReference>
<dbReference type="AlphaFoldDB" id="A0A6M4GYM9"/>
<dbReference type="SUPFAM" id="SSF56801">
    <property type="entry name" value="Acetyl-CoA synthetase-like"/>
    <property type="match status" value="1"/>
</dbReference>
<dbReference type="Pfam" id="PF00501">
    <property type="entry name" value="AMP-binding"/>
    <property type="match status" value="1"/>
</dbReference>
<dbReference type="InterPro" id="IPR000873">
    <property type="entry name" value="AMP-dep_synth/lig_dom"/>
</dbReference>
<gene>
    <name evidence="5" type="primary">lcfB_3</name>
    <name evidence="5" type="ORF">DSM104443_03446</name>
</gene>
<accession>A0A6M4GYM9</accession>
<dbReference type="InterPro" id="IPR025110">
    <property type="entry name" value="AMP-bd_C"/>
</dbReference>
<dbReference type="FunFam" id="3.30.300.30:FF:000008">
    <property type="entry name" value="2,3-dihydroxybenzoate-AMP ligase"/>
    <property type="match status" value="1"/>
</dbReference>
<organism evidence="5 6">
    <name type="scientific">Usitatibacter rugosus</name>
    <dbReference type="NCBI Taxonomy" id="2732067"/>
    <lineage>
        <taxon>Bacteria</taxon>
        <taxon>Pseudomonadati</taxon>
        <taxon>Pseudomonadota</taxon>
        <taxon>Betaproteobacteria</taxon>
        <taxon>Nitrosomonadales</taxon>
        <taxon>Usitatibacteraceae</taxon>
        <taxon>Usitatibacter</taxon>
    </lineage>
</organism>
<keyword evidence="2 5" id="KW-0436">Ligase</keyword>
<dbReference type="Proteomes" id="UP000501534">
    <property type="component" value="Chromosome"/>
</dbReference>
<name>A0A6M4GYM9_9PROT</name>
<dbReference type="KEGG" id="uru:DSM104443_03446"/>
<dbReference type="PANTHER" id="PTHR43767:SF1">
    <property type="entry name" value="NONRIBOSOMAL PEPTIDE SYNTHASE PES1 (EUROFUNG)-RELATED"/>
    <property type="match status" value="1"/>
</dbReference>
<evidence type="ECO:0000313" key="6">
    <source>
        <dbReference type="Proteomes" id="UP000501534"/>
    </source>
</evidence>
<dbReference type="InterPro" id="IPR042099">
    <property type="entry name" value="ANL_N_sf"/>
</dbReference>